<evidence type="ECO:0000313" key="3">
    <source>
        <dbReference type="Proteomes" id="UP000054776"/>
    </source>
</evidence>
<reference evidence="2 3" key="1">
    <citation type="submission" date="2015-01" db="EMBL/GenBank/DDBJ databases">
        <title>Evolution of Trichinella species and genotypes.</title>
        <authorList>
            <person name="Korhonen P.K."/>
            <person name="Edoardo P."/>
            <person name="Giuseppe L.R."/>
            <person name="Gasser R.B."/>
        </authorList>
    </citation>
    <scope>NUCLEOTIDE SEQUENCE [LARGE SCALE GENOMIC DNA]</scope>
    <source>
        <strain evidence="2">ISS3</strain>
    </source>
</reference>
<keyword evidence="1" id="KW-0472">Membrane</keyword>
<evidence type="ECO:0000313" key="2">
    <source>
        <dbReference type="EMBL" id="KRY30552.1"/>
    </source>
</evidence>
<proteinExistence type="predicted"/>
<dbReference type="InParanoid" id="A0A0V1B0J9"/>
<feature type="transmembrane region" description="Helical" evidence="1">
    <location>
        <begin position="84"/>
        <end position="107"/>
    </location>
</feature>
<dbReference type="EMBL" id="JYDH01000138">
    <property type="protein sequence ID" value="KRY30552.1"/>
    <property type="molecule type" value="Genomic_DNA"/>
</dbReference>
<accession>A0A0V1B0J9</accession>
<dbReference type="AlphaFoldDB" id="A0A0V1B0J9"/>
<comment type="caution">
    <text evidence="2">The sequence shown here is derived from an EMBL/GenBank/DDBJ whole genome shotgun (WGS) entry which is preliminary data.</text>
</comment>
<name>A0A0V1B0J9_TRISP</name>
<keyword evidence="1" id="KW-1133">Transmembrane helix</keyword>
<gene>
    <name evidence="2" type="ORF">T01_8392</name>
</gene>
<sequence length="143" mass="16064">MATRNLIAPTNCTIIACKNCYNGLHCTMAYKIEHKEIIIRLIHDYYYYCYYWPLAYFGRGRLNEFGNTVLVTPNNDESLEARCFLVAVAGVVVAVVVIAGAAAAAAARRRENDDVKMKNSVPISKLFKLYGINHPSEEVKKVN</sequence>
<evidence type="ECO:0000256" key="1">
    <source>
        <dbReference type="SAM" id="Phobius"/>
    </source>
</evidence>
<dbReference type="Proteomes" id="UP000054776">
    <property type="component" value="Unassembled WGS sequence"/>
</dbReference>
<protein>
    <submittedName>
        <fullName evidence="2">Uncharacterized protein</fullName>
    </submittedName>
</protein>
<keyword evidence="3" id="KW-1185">Reference proteome</keyword>
<dbReference type="PROSITE" id="PS51257">
    <property type="entry name" value="PROKAR_LIPOPROTEIN"/>
    <property type="match status" value="1"/>
</dbReference>
<keyword evidence="1" id="KW-0812">Transmembrane</keyword>
<dbReference type="OrthoDB" id="10472682at2759"/>
<organism evidence="2 3">
    <name type="scientific">Trichinella spiralis</name>
    <name type="common">Trichina worm</name>
    <dbReference type="NCBI Taxonomy" id="6334"/>
    <lineage>
        <taxon>Eukaryota</taxon>
        <taxon>Metazoa</taxon>
        <taxon>Ecdysozoa</taxon>
        <taxon>Nematoda</taxon>
        <taxon>Enoplea</taxon>
        <taxon>Dorylaimia</taxon>
        <taxon>Trichinellida</taxon>
        <taxon>Trichinellidae</taxon>
        <taxon>Trichinella</taxon>
    </lineage>
</organism>